<gene>
    <name evidence="2" type="ORF">PITCH_A340004</name>
</gene>
<name>A0A445MZJ6_9BACT</name>
<accession>A0A445MZJ6</accession>
<keyword evidence="1" id="KW-0812">Transmembrane</keyword>
<reference evidence="2" key="1">
    <citation type="submission" date="2018-01" db="EMBL/GenBank/DDBJ databases">
        <authorList>
            <person name="Regsiter A."/>
            <person name="William W."/>
        </authorList>
    </citation>
    <scope>NUCLEOTIDE SEQUENCE</scope>
    <source>
        <strain evidence="2">TRIP AH-1</strain>
    </source>
</reference>
<evidence type="ECO:0000313" key="2">
    <source>
        <dbReference type="EMBL" id="SPD74792.1"/>
    </source>
</evidence>
<evidence type="ECO:0000256" key="1">
    <source>
        <dbReference type="SAM" id="Phobius"/>
    </source>
</evidence>
<sequence>MPHRTFVWVPPICCGRIIVFLTGMSWRSFKAMTPGADGETLGHLGVGLRRHRLETTD</sequence>
<dbReference type="EMBL" id="OJIN01000175">
    <property type="protein sequence ID" value="SPD74792.1"/>
    <property type="molecule type" value="Genomic_DNA"/>
</dbReference>
<keyword evidence="1" id="KW-1133">Transmembrane helix</keyword>
<proteinExistence type="predicted"/>
<dbReference type="AlphaFoldDB" id="A0A445MZJ6"/>
<keyword evidence="1" id="KW-0472">Membrane</keyword>
<organism evidence="2">
    <name type="scientific">uncultured Desulfobacterium sp</name>
    <dbReference type="NCBI Taxonomy" id="201089"/>
    <lineage>
        <taxon>Bacteria</taxon>
        <taxon>Pseudomonadati</taxon>
        <taxon>Thermodesulfobacteriota</taxon>
        <taxon>Desulfobacteria</taxon>
        <taxon>Desulfobacterales</taxon>
        <taxon>Desulfobacteriaceae</taxon>
        <taxon>Desulfobacterium</taxon>
        <taxon>environmental samples</taxon>
    </lineage>
</organism>
<feature type="transmembrane region" description="Helical" evidence="1">
    <location>
        <begin position="6"/>
        <end position="26"/>
    </location>
</feature>
<protein>
    <submittedName>
        <fullName evidence="2">Uncharacterized protein</fullName>
    </submittedName>
</protein>